<dbReference type="Proteomes" id="UP001169242">
    <property type="component" value="Unassembled WGS sequence"/>
</dbReference>
<keyword evidence="3" id="KW-1185">Reference proteome</keyword>
<dbReference type="AlphaFoldDB" id="A0AA42IYG7"/>
<accession>A0AA42IYG7</accession>
<dbReference type="SUPFAM" id="SSF56281">
    <property type="entry name" value="Metallo-hydrolase/oxidoreductase"/>
    <property type="match status" value="1"/>
</dbReference>
<gene>
    <name evidence="2" type="ORF">PBV87_00580</name>
</gene>
<dbReference type="InterPro" id="IPR001279">
    <property type="entry name" value="Metallo-B-lactamas"/>
</dbReference>
<dbReference type="Gene3D" id="3.60.15.10">
    <property type="entry name" value="Ribonuclease Z/Hydroxyacylglutathione hydrolase-like"/>
    <property type="match status" value="1"/>
</dbReference>
<reference evidence="2" key="1">
    <citation type="journal article" date="2023" name="Int. J. Syst. Evol. Microbiol.">
        <title>&lt;i&gt;Holtiella tumoricola&lt;/i&gt; gen. nov. sp. nov., isolated from a human clinical sample.</title>
        <authorList>
            <person name="Allen-Vercoe E."/>
            <person name="Daigneault M.C."/>
            <person name="Vancuren S.J."/>
            <person name="Cochrane K."/>
            <person name="O'Neal L.L."/>
            <person name="Sankaranarayanan K."/>
            <person name="Lawson P.A."/>
        </authorList>
    </citation>
    <scope>NUCLEOTIDE SEQUENCE</scope>
    <source>
        <strain evidence="2">CC70A</strain>
    </source>
</reference>
<dbReference type="EMBL" id="JAQIFT010000006">
    <property type="protein sequence ID" value="MDA3730009.1"/>
    <property type="molecule type" value="Genomic_DNA"/>
</dbReference>
<feature type="domain" description="Metallo-beta-lactamase" evidence="1">
    <location>
        <begin position="60"/>
        <end position="248"/>
    </location>
</feature>
<name>A0AA42IYG7_9FIRM</name>
<evidence type="ECO:0000313" key="3">
    <source>
        <dbReference type="Proteomes" id="UP001169242"/>
    </source>
</evidence>
<dbReference type="PANTHER" id="PTHR42663:SF6">
    <property type="entry name" value="HYDROLASE C777.06C-RELATED"/>
    <property type="match status" value="1"/>
</dbReference>
<dbReference type="RefSeq" id="WP_053984929.1">
    <property type="nucleotide sequence ID" value="NZ_JAQIFT010000006.1"/>
</dbReference>
<proteinExistence type="predicted"/>
<dbReference type="Pfam" id="PF12706">
    <property type="entry name" value="Lactamase_B_2"/>
    <property type="match status" value="1"/>
</dbReference>
<dbReference type="InterPro" id="IPR036866">
    <property type="entry name" value="RibonucZ/Hydroxyglut_hydro"/>
</dbReference>
<sequence>MKLKYLGTAAYEGFPGLFCECEACKQAEREGGKNIRTRTSMLINEDTLMDFSPDAYLHKLKYNLNLAAIRYFVITHSHSDHFNPWDLVARCEGNYAHFDEANKGSTVHVYGNDKVEAYLDQVVQVEFGGNQNFIDYHRVTPFETYEAGKLKVTPLLAQHQTDEQSLIYLIEEEGKVLLYGNDTGIFPEETFEYLKNIKLDVISLDCTHGTRHKGGYGHLGLESCVEIKERLLEMGSATQQTTFILTHFSHNGGLCHEALEEKAIPHGFIISYDGMELTV</sequence>
<evidence type="ECO:0000259" key="1">
    <source>
        <dbReference type="Pfam" id="PF12706"/>
    </source>
</evidence>
<evidence type="ECO:0000313" key="2">
    <source>
        <dbReference type="EMBL" id="MDA3730009.1"/>
    </source>
</evidence>
<protein>
    <submittedName>
        <fullName evidence="2">MBL fold metallo-hydrolase</fullName>
    </submittedName>
</protein>
<organism evidence="2 3">
    <name type="scientific">Holtiella tumoricola</name>
    <dbReference type="NCBI Taxonomy" id="3018743"/>
    <lineage>
        <taxon>Bacteria</taxon>
        <taxon>Bacillati</taxon>
        <taxon>Bacillota</taxon>
        <taxon>Clostridia</taxon>
        <taxon>Lachnospirales</taxon>
        <taxon>Cellulosilyticaceae</taxon>
        <taxon>Holtiella</taxon>
    </lineage>
</organism>
<comment type="caution">
    <text evidence="2">The sequence shown here is derived from an EMBL/GenBank/DDBJ whole genome shotgun (WGS) entry which is preliminary data.</text>
</comment>
<dbReference type="PANTHER" id="PTHR42663">
    <property type="entry name" value="HYDROLASE C777.06C-RELATED-RELATED"/>
    <property type="match status" value="1"/>
</dbReference>